<dbReference type="InterPro" id="IPR043428">
    <property type="entry name" value="LivM-like"/>
</dbReference>
<evidence type="ECO:0000256" key="2">
    <source>
        <dbReference type="ARBA" id="ARBA00022475"/>
    </source>
</evidence>
<evidence type="ECO:0000256" key="3">
    <source>
        <dbReference type="ARBA" id="ARBA00022692"/>
    </source>
</evidence>
<keyword evidence="2" id="KW-1003">Cell membrane</keyword>
<keyword evidence="4 6" id="KW-1133">Transmembrane helix</keyword>
<organism evidence="7">
    <name type="scientific">Desulfomonile tiedjei</name>
    <dbReference type="NCBI Taxonomy" id="2358"/>
    <lineage>
        <taxon>Bacteria</taxon>
        <taxon>Pseudomonadati</taxon>
        <taxon>Thermodesulfobacteriota</taxon>
        <taxon>Desulfomonilia</taxon>
        <taxon>Desulfomonilales</taxon>
        <taxon>Desulfomonilaceae</taxon>
        <taxon>Desulfomonile</taxon>
    </lineage>
</organism>
<feature type="transmembrane region" description="Helical" evidence="6">
    <location>
        <begin position="39"/>
        <end position="61"/>
    </location>
</feature>
<dbReference type="PANTHER" id="PTHR30482">
    <property type="entry name" value="HIGH-AFFINITY BRANCHED-CHAIN AMINO ACID TRANSPORT SYSTEM PERMEASE"/>
    <property type="match status" value="1"/>
</dbReference>
<feature type="transmembrane region" description="Helical" evidence="6">
    <location>
        <begin position="165"/>
        <end position="192"/>
    </location>
</feature>
<evidence type="ECO:0000313" key="7">
    <source>
        <dbReference type="EMBL" id="HGH61702.1"/>
    </source>
</evidence>
<dbReference type="CDD" id="cd06581">
    <property type="entry name" value="TM_PBP1_LivM_like"/>
    <property type="match status" value="1"/>
</dbReference>
<dbReference type="AlphaFoldDB" id="A0A7C4AT14"/>
<protein>
    <submittedName>
        <fullName evidence="7">Branched-chain amino acid ABC transporter permease</fullName>
    </submittedName>
</protein>
<sequence length="323" mass="35174">MHHQSFSIARYPWIAGVLTIACLALLPLVLGGLGRSGEYWIWVCTEMLIMGLFALSLNLILGHGGMVSFGHAAFFGAGAYTVALLMKKAGWPLYLALPAAPLVAAAIAALIGWFCVRLLGLYFAILTLAFGQLLYMVVFQWRSLTGGDDGIHGIPRPSFLGPTEYYFLCLIVFVVCFLLIRMIVNSSFGLTIRTIRENSERAKFLGINVRRYQLINFIIAGAFAGIAGGLLAELNRFAQTDFLHWSKSAEPIFASLVGGMYTLTGPAVGAAVLIFLKVILQQLHRSLVEIWAIILGLILLIVVLFAPGGFGDIYQKLVGKSQT</sequence>
<gene>
    <name evidence="7" type="ORF">ENV54_10430</name>
</gene>
<name>A0A7C4AT14_9BACT</name>
<keyword evidence="5 6" id="KW-0472">Membrane</keyword>
<comment type="caution">
    <text evidence="7">The sequence shown here is derived from an EMBL/GenBank/DDBJ whole genome shotgun (WGS) entry which is preliminary data.</text>
</comment>
<feature type="transmembrane region" description="Helical" evidence="6">
    <location>
        <begin position="121"/>
        <end position="141"/>
    </location>
</feature>
<feature type="transmembrane region" description="Helical" evidence="6">
    <location>
        <begin position="288"/>
        <end position="310"/>
    </location>
</feature>
<evidence type="ECO:0000256" key="6">
    <source>
        <dbReference type="SAM" id="Phobius"/>
    </source>
</evidence>
<dbReference type="PANTHER" id="PTHR30482:SF17">
    <property type="entry name" value="ABC TRANSPORTER ATP-BINDING PROTEIN"/>
    <property type="match status" value="1"/>
</dbReference>
<dbReference type="InterPro" id="IPR001851">
    <property type="entry name" value="ABC_transp_permease"/>
</dbReference>
<feature type="transmembrane region" description="Helical" evidence="6">
    <location>
        <begin position="213"/>
        <end position="232"/>
    </location>
</feature>
<feature type="transmembrane region" description="Helical" evidence="6">
    <location>
        <begin position="12"/>
        <end position="33"/>
    </location>
</feature>
<accession>A0A7C4AT14</accession>
<dbReference type="Pfam" id="PF02653">
    <property type="entry name" value="BPD_transp_2"/>
    <property type="match status" value="1"/>
</dbReference>
<proteinExistence type="predicted"/>
<dbReference type="EMBL" id="DTGT01000337">
    <property type="protein sequence ID" value="HGH61702.1"/>
    <property type="molecule type" value="Genomic_DNA"/>
</dbReference>
<feature type="transmembrane region" description="Helical" evidence="6">
    <location>
        <begin position="252"/>
        <end position="276"/>
    </location>
</feature>
<evidence type="ECO:0000256" key="1">
    <source>
        <dbReference type="ARBA" id="ARBA00004651"/>
    </source>
</evidence>
<feature type="transmembrane region" description="Helical" evidence="6">
    <location>
        <begin position="68"/>
        <end position="86"/>
    </location>
</feature>
<dbReference type="GO" id="GO:0005886">
    <property type="term" value="C:plasma membrane"/>
    <property type="evidence" value="ECO:0007669"/>
    <property type="project" value="UniProtKB-SubCell"/>
</dbReference>
<dbReference type="GO" id="GO:0015658">
    <property type="term" value="F:branched-chain amino acid transmembrane transporter activity"/>
    <property type="evidence" value="ECO:0007669"/>
    <property type="project" value="InterPro"/>
</dbReference>
<comment type="subcellular location">
    <subcellularLocation>
        <location evidence="1">Cell membrane</location>
        <topology evidence="1">Multi-pass membrane protein</topology>
    </subcellularLocation>
</comment>
<reference evidence="7" key="1">
    <citation type="journal article" date="2020" name="mSystems">
        <title>Genome- and Community-Level Interaction Insights into Carbon Utilization and Element Cycling Functions of Hydrothermarchaeota in Hydrothermal Sediment.</title>
        <authorList>
            <person name="Zhou Z."/>
            <person name="Liu Y."/>
            <person name="Xu W."/>
            <person name="Pan J."/>
            <person name="Luo Z.H."/>
            <person name="Li M."/>
        </authorList>
    </citation>
    <scope>NUCLEOTIDE SEQUENCE [LARGE SCALE GENOMIC DNA]</scope>
    <source>
        <strain evidence="7">SpSt-769</strain>
    </source>
</reference>
<feature type="transmembrane region" description="Helical" evidence="6">
    <location>
        <begin position="92"/>
        <end position="114"/>
    </location>
</feature>
<evidence type="ECO:0000256" key="4">
    <source>
        <dbReference type="ARBA" id="ARBA00022989"/>
    </source>
</evidence>
<evidence type="ECO:0000256" key="5">
    <source>
        <dbReference type="ARBA" id="ARBA00023136"/>
    </source>
</evidence>
<keyword evidence="3 6" id="KW-0812">Transmembrane</keyword>